<dbReference type="NCBIfam" id="TIGR03988">
    <property type="entry name" value="antisig_RsrA"/>
    <property type="match status" value="1"/>
</dbReference>
<accession>A0A660CFP0</accession>
<comment type="caution">
    <text evidence="2">The sequence shown here is derived from an EMBL/GenBank/DDBJ whole genome shotgun (WGS) entry which is preliminary data.</text>
</comment>
<reference evidence="2 3" key="1">
    <citation type="submission" date="2019-07" db="EMBL/GenBank/DDBJ databases">
        <title>R&amp;d 2014.</title>
        <authorList>
            <person name="Klenk H.-P."/>
        </authorList>
    </citation>
    <scope>NUCLEOTIDE SEQUENCE [LARGE SCALE GENOMIC DNA]</scope>
    <source>
        <strain evidence="2 3">DSM 43194</strain>
    </source>
</reference>
<dbReference type="RefSeq" id="WP_048807329.1">
    <property type="nucleotide sequence ID" value="NZ_JOIJ01000027.1"/>
</dbReference>
<feature type="domain" description="Putative zinc-finger" evidence="1">
    <location>
        <begin position="22"/>
        <end position="55"/>
    </location>
</feature>
<protein>
    <submittedName>
        <fullName evidence="2">Mycothiol system anti-sigma-R factor</fullName>
    </submittedName>
</protein>
<sequence length="119" mass="13732">MSTLEQPEHKPEHERQGRDVCCDEALAEIYLLLDRECSQERDAELRKHIEDCPPCLEEYGIDDQIKQLLHRKCGGDQAPVDLKERLRASIRKTVEERGGVRFSETELTIEQVRGRSDGT</sequence>
<organism evidence="2 3">
    <name type="scientific">Prauserella rugosa</name>
    <dbReference type="NCBI Taxonomy" id="43354"/>
    <lineage>
        <taxon>Bacteria</taxon>
        <taxon>Bacillati</taxon>
        <taxon>Actinomycetota</taxon>
        <taxon>Actinomycetes</taxon>
        <taxon>Pseudonocardiales</taxon>
        <taxon>Pseudonocardiaceae</taxon>
        <taxon>Prauserella</taxon>
    </lineage>
</organism>
<name>A0A660CFP0_9PSEU</name>
<proteinExistence type="predicted"/>
<keyword evidence="3" id="KW-1185">Reference proteome</keyword>
<gene>
    <name evidence="2" type="ORF">JD82_02349</name>
</gene>
<dbReference type="AlphaFoldDB" id="A0A660CFP0"/>
<evidence type="ECO:0000313" key="2">
    <source>
        <dbReference type="EMBL" id="TWH20503.1"/>
    </source>
</evidence>
<dbReference type="InterPro" id="IPR027383">
    <property type="entry name" value="Znf_put"/>
</dbReference>
<dbReference type="EMBL" id="VLJV01000001">
    <property type="protein sequence ID" value="TWH20503.1"/>
    <property type="molecule type" value="Genomic_DNA"/>
</dbReference>
<dbReference type="Proteomes" id="UP000317303">
    <property type="component" value="Unassembled WGS sequence"/>
</dbReference>
<dbReference type="OrthoDB" id="3267840at2"/>
<evidence type="ECO:0000313" key="3">
    <source>
        <dbReference type="Proteomes" id="UP000317303"/>
    </source>
</evidence>
<dbReference type="InterPro" id="IPR024020">
    <property type="entry name" value="Anit_sigma_mycothiol_RsrA"/>
</dbReference>
<evidence type="ECO:0000259" key="1">
    <source>
        <dbReference type="Pfam" id="PF13490"/>
    </source>
</evidence>
<dbReference type="Pfam" id="PF13490">
    <property type="entry name" value="zf-HC2"/>
    <property type="match status" value="1"/>
</dbReference>